<accession>A0A8S5NK15</accession>
<protein>
    <submittedName>
        <fullName evidence="1">Uncharacterized protein</fullName>
    </submittedName>
</protein>
<evidence type="ECO:0000313" key="1">
    <source>
        <dbReference type="EMBL" id="DAD94700.1"/>
    </source>
</evidence>
<dbReference type="EMBL" id="BK015180">
    <property type="protein sequence ID" value="DAD94700.1"/>
    <property type="molecule type" value="Genomic_DNA"/>
</dbReference>
<organism evidence="1">
    <name type="scientific">Siphoviridae sp. ctsMn4</name>
    <dbReference type="NCBI Taxonomy" id="2826485"/>
    <lineage>
        <taxon>Viruses</taxon>
        <taxon>Duplodnaviria</taxon>
        <taxon>Heunggongvirae</taxon>
        <taxon>Uroviricota</taxon>
        <taxon>Caudoviricetes</taxon>
    </lineage>
</organism>
<name>A0A8S5NK15_9CAUD</name>
<proteinExistence type="predicted"/>
<reference evidence="1" key="1">
    <citation type="journal article" date="2021" name="Proc. Natl. Acad. Sci. U.S.A.">
        <title>A Catalog of Tens of Thousands of Viruses from Human Metagenomes Reveals Hidden Associations with Chronic Diseases.</title>
        <authorList>
            <person name="Tisza M.J."/>
            <person name="Buck C.B."/>
        </authorList>
    </citation>
    <scope>NUCLEOTIDE SEQUENCE</scope>
    <source>
        <strain evidence="1">CtsMn4</strain>
    </source>
</reference>
<sequence>MDNTEKFGQVVKYLIRRYKEESNIYAELGKKGDMINAAKASVRLEIFWEIILFINKLDIAEARNQ</sequence>